<dbReference type="CDD" id="cd18774">
    <property type="entry name" value="PDC2_HK_sensor"/>
    <property type="match status" value="1"/>
</dbReference>
<organism evidence="11 12">
    <name type="scientific">Desulfotignum phosphitoxidans DSM 13687</name>
    <dbReference type="NCBI Taxonomy" id="1286635"/>
    <lineage>
        <taxon>Bacteria</taxon>
        <taxon>Pseudomonadati</taxon>
        <taxon>Thermodesulfobacteriota</taxon>
        <taxon>Desulfobacteria</taxon>
        <taxon>Desulfobacterales</taxon>
        <taxon>Desulfobacteraceae</taxon>
        <taxon>Desulfotignum</taxon>
    </lineage>
</organism>
<accession>S0G7A7</accession>
<evidence type="ECO:0000313" key="12">
    <source>
        <dbReference type="Proteomes" id="UP000014216"/>
    </source>
</evidence>
<dbReference type="PROSITE" id="PS50109">
    <property type="entry name" value="HIS_KIN"/>
    <property type="match status" value="1"/>
</dbReference>
<dbReference type="PANTHER" id="PTHR43065">
    <property type="entry name" value="SENSOR HISTIDINE KINASE"/>
    <property type="match status" value="1"/>
</dbReference>
<dbReference type="SUPFAM" id="SSF55874">
    <property type="entry name" value="ATPase domain of HSP90 chaperone/DNA topoisomerase II/histidine kinase"/>
    <property type="match status" value="1"/>
</dbReference>
<keyword evidence="8 9" id="KW-0472">Membrane</keyword>
<dbReference type="InterPro" id="IPR004358">
    <property type="entry name" value="Sig_transdc_His_kin-like_C"/>
</dbReference>
<feature type="transmembrane region" description="Helical" evidence="9">
    <location>
        <begin position="20"/>
        <end position="42"/>
    </location>
</feature>
<comment type="catalytic activity">
    <reaction evidence="1">
        <text>ATP + protein L-histidine = ADP + protein N-phospho-L-histidine.</text>
        <dbReference type="EC" id="2.7.13.3"/>
    </reaction>
</comment>
<comment type="caution">
    <text evidence="11">The sequence shown here is derived from an EMBL/GenBank/DDBJ whole genome shotgun (WGS) entry which is preliminary data.</text>
</comment>
<dbReference type="CDD" id="cd00082">
    <property type="entry name" value="HisKA"/>
    <property type="match status" value="1"/>
</dbReference>
<dbReference type="Gene3D" id="3.30.565.10">
    <property type="entry name" value="Histidine kinase-like ATPase, C-terminal domain"/>
    <property type="match status" value="1"/>
</dbReference>
<evidence type="ECO:0000256" key="5">
    <source>
        <dbReference type="ARBA" id="ARBA00022553"/>
    </source>
</evidence>
<keyword evidence="4" id="KW-1003">Cell membrane</keyword>
<keyword evidence="11" id="KW-0808">Transferase</keyword>
<keyword evidence="12" id="KW-1185">Reference proteome</keyword>
<evidence type="ECO:0000256" key="7">
    <source>
        <dbReference type="ARBA" id="ARBA00022989"/>
    </source>
</evidence>
<dbReference type="Pfam" id="PF02743">
    <property type="entry name" value="dCache_1"/>
    <property type="match status" value="1"/>
</dbReference>
<dbReference type="GO" id="GO:0000155">
    <property type="term" value="F:phosphorelay sensor kinase activity"/>
    <property type="evidence" value="ECO:0007669"/>
    <property type="project" value="InterPro"/>
</dbReference>
<dbReference type="EC" id="2.7.13.3" evidence="3"/>
<name>S0G7A7_9BACT</name>
<dbReference type="PANTHER" id="PTHR43065:SF42">
    <property type="entry name" value="TWO-COMPONENT SENSOR PPRA"/>
    <property type="match status" value="1"/>
</dbReference>
<proteinExistence type="predicted"/>
<evidence type="ECO:0000313" key="11">
    <source>
        <dbReference type="EMBL" id="EMS80701.1"/>
    </source>
</evidence>
<dbReference type="InterPro" id="IPR005467">
    <property type="entry name" value="His_kinase_dom"/>
</dbReference>
<evidence type="ECO:0000256" key="6">
    <source>
        <dbReference type="ARBA" id="ARBA00022692"/>
    </source>
</evidence>
<keyword evidence="7 9" id="KW-1133">Transmembrane helix</keyword>
<gene>
    <name evidence="11" type="ORF">Dpo_2c03970</name>
</gene>
<protein>
    <recommendedName>
        <fullName evidence="3">histidine kinase</fullName>
        <ecNumber evidence="3">2.7.13.3</ecNumber>
    </recommendedName>
</protein>
<dbReference type="Proteomes" id="UP000014216">
    <property type="component" value="Unassembled WGS sequence"/>
</dbReference>
<evidence type="ECO:0000256" key="3">
    <source>
        <dbReference type="ARBA" id="ARBA00012438"/>
    </source>
</evidence>
<dbReference type="SMART" id="SM00387">
    <property type="entry name" value="HATPase_c"/>
    <property type="match status" value="1"/>
</dbReference>
<dbReference type="InterPro" id="IPR036097">
    <property type="entry name" value="HisK_dim/P_sf"/>
</dbReference>
<keyword evidence="11" id="KW-0418">Kinase</keyword>
<comment type="subcellular location">
    <subcellularLocation>
        <location evidence="2">Cell membrane</location>
        <topology evidence="2">Multi-pass membrane protein</topology>
    </subcellularLocation>
</comment>
<evidence type="ECO:0000256" key="2">
    <source>
        <dbReference type="ARBA" id="ARBA00004651"/>
    </source>
</evidence>
<feature type="domain" description="Histidine kinase" evidence="10">
    <location>
        <begin position="341"/>
        <end position="569"/>
    </location>
</feature>
<sequence length="575" mass="65094">MDKKGLEEDIRARRVKRNILTYMIVIPLIPLFLAVGISFYYFTTALENSSTHSLKRIVGDHRDMIESFLLERKSDLELVANLFDFESISRNQVIDDMFEILKIKSGAFIDLGLFDSRGLHVRYSGQYQLTGKLYKDEFWFREVMEKGRYISDVFLGYRNVPHFIIAVKKGAGEDAWILRATIDTLFFDRMVSGVRIGRSGEAYILNNNGIAQTGRRSGGVNVMEEAPEFSAFPSSDSPIHTFLKSDPQGIKYLYATTWLKDLDWLLVVRQEKKDAFRFFYYALYASLVIVALGIAIIVGMSFFMTEKLFKRMEQLGRDKKDLGNQLIRATQLAEVGEMAAGFAHEINNPLQIIKSEHALMASIFEDLSENKKIDPKDEEILELEDSLSQIALQVSRCSDITRAILKFGRKNETRVQLLYPGEQIPEILKMIEQRASVEGIAVFQNIPEDLSGFMGDASQFQQVMLNLFNNAIDAIKEQHPDAGGRLDVQAFLKDEKWIEIRVTDNGAGIHPEHIEKVFSPFFTTKPVGKGTGLGLSVCYGIIESFAGTMDVTSRVNDGTTFIITLPKADTENQIQ</sequence>
<dbReference type="PATRIC" id="fig|1286635.3.peg.1375"/>
<dbReference type="RefSeq" id="WP_006964968.1">
    <property type="nucleotide sequence ID" value="NZ_APJX01000002.1"/>
</dbReference>
<evidence type="ECO:0000256" key="9">
    <source>
        <dbReference type="SAM" id="Phobius"/>
    </source>
</evidence>
<dbReference type="OrthoDB" id="9777714at2"/>
<dbReference type="EMBL" id="APJX01000002">
    <property type="protein sequence ID" value="EMS80701.1"/>
    <property type="molecule type" value="Genomic_DNA"/>
</dbReference>
<dbReference type="InterPro" id="IPR033479">
    <property type="entry name" value="dCache_1"/>
</dbReference>
<dbReference type="GO" id="GO:0005886">
    <property type="term" value="C:plasma membrane"/>
    <property type="evidence" value="ECO:0007669"/>
    <property type="project" value="UniProtKB-SubCell"/>
</dbReference>
<evidence type="ECO:0000259" key="10">
    <source>
        <dbReference type="PROSITE" id="PS50109"/>
    </source>
</evidence>
<evidence type="ECO:0000256" key="4">
    <source>
        <dbReference type="ARBA" id="ARBA00022475"/>
    </source>
</evidence>
<reference evidence="11 12" key="1">
    <citation type="journal article" date="2013" name="Genome Announc.">
        <title>Draft Genome Sequence of Desulfotignum phosphitoxidans DSM 13687 Strain FiPS-3.</title>
        <authorList>
            <person name="Poehlein A."/>
            <person name="Daniel R."/>
            <person name="Simeonova D.D."/>
        </authorList>
    </citation>
    <scope>NUCLEOTIDE SEQUENCE [LARGE SCALE GENOMIC DNA]</scope>
    <source>
        <strain evidence="11 12">DSM 13687</strain>
    </source>
</reference>
<dbReference type="PRINTS" id="PR00344">
    <property type="entry name" value="BCTRLSENSOR"/>
</dbReference>
<keyword evidence="5" id="KW-0597">Phosphoprotein</keyword>
<evidence type="ECO:0000256" key="1">
    <source>
        <dbReference type="ARBA" id="ARBA00000085"/>
    </source>
</evidence>
<dbReference type="InterPro" id="IPR003661">
    <property type="entry name" value="HisK_dim/P_dom"/>
</dbReference>
<dbReference type="Gene3D" id="1.10.287.130">
    <property type="match status" value="1"/>
</dbReference>
<feature type="transmembrane region" description="Helical" evidence="9">
    <location>
        <begin position="278"/>
        <end position="303"/>
    </location>
</feature>
<dbReference type="AlphaFoldDB" id="S0G7A7"/>
<dbReference type="SUPFAM" id="SSF47384">
    <property type="entry name" value="Homodimeric domain of signal transducing histidine kinase"/>
    <property type="match status" value="1"/>
</dbReference>
<keyword evidence="6 9" id="KW-0812">Transmembrane</keyword>
<evidence type="ECO:0000256" key="8">
    <source>
        <dbReference type="ARBA" id="ARBA00023136"/>
    </source>
</evidence>
<dbReference type="InterPro" id="IPR036890">
    <property type="entry name" value="HATPase_C_sf"/>
</dbReference>
<dbReference type="Pfam" id="PF02518">
    <property type="entry name" value="HATPase_c"/>
    <property type="match status" value="1"/>
</dbReference>
<dbReference type="InterPro" id="IPR003594">
    <property type="entry name" value="HATPase_dom"/>
</dbReference>